<accession>A0A915KF22</accession>
<protein>
    <submittedName>
        <fullName evidence="2">Uncharacterized protein</fullName>
    </submittedName>
</protein>
<name>A0A915KF22_ROMCU</name>
<proteinExistence type="predicted"/>
<evidence type="ECO:0000313" key="2">
    <source>
        <dbReference type="WBParaSite" id="nRc.2.0.1.t37408-RA"/>
    </source>
</evidence>
<dbReference type="AlphaFoldDB" id="A0A915KF22"/>
<dbReference type="WBParaSite" id="nRc.2.0.1.t37408-RA">
    <property type="protein sequence ID" value="nRc.2.0.1.t37408-RA"/>
    <property type="gene ID" value="nRc.2.0.1.g37408"/>
</dbReference>
<sequence>MGTLTWRLEWHIAKKNRRLVFLILVSQYSSNLTETWQFLYQMFCLLTAGNCIKKNVICSKVMKISIKVYQLIPNLLHFGRKRSPAHHSAKAWLYSSAVVGVAVCTNLEPEITAQFQNAFPFFVEDEGGATAAAADLVVFDARLTCGITSAQSLILRNESAKSPVVADCCQLNPTNWRQSAILIDGNW</sequence>
<dbReference type="Proteomes" id="UP000887565">
    <property type="component" value="Unplaced"/>
</dbReference>
<keyword evidence="1" id="KW-1185">Reference proteome</keyword>
<reference evidence="2" key="1">
    <citation type="submission" date="2022-11" db="UniProtKB">
        <authorList>
            <consortium name="WormBaseParasite"/>
        </authorList>
    </citation>
    <scope>IDENTIFICATION</scope>
</reference>
<organism evidence="1 2">
    <name type="scientific">Romanomermis culicivorax</name>
    <name type="common">Nematode worm</name>
    <dbReference type="NCBI Taxonomy" id="13658"/>
    <lineage>
        <taxon>Eukaryota</taxon>
        <taxon>Metazoa</taxon>
        <taxon>Ecdysozoa</taxon>
        <taxon>Nematoda</taxon>
        <taxon>Enoplea</taxon>
        <taxon>Dorylaimia</taxon>
        <taxon>Mermithida</taxon>
        <taxon>Mermithoidea</taxon>
        <taxon>Mermithidae</taxon>
        <taxon>Romanomermis</taxon>
    </lineage>
</organism>
<evidence type="ECO:0000313" key="1">
    <source>
        <dbReference type="Proteomes" id="UP000887565"/>
    </source>
</evidence>